<dbReference type="HOGENOM" id="CLU_3249391_0_0_9"/>
<dbReference type="AlphaFoldDB" id="A0A060N977"/>
<sequence length="42" mass="4942">MCDKKYIIEFLIYLSIVILVIIISGGVCMYTFNFKQIIIRLI</sequence>
<dbReference type="Proteomes" id="UP000054164">
    <property type="component" value="Unassembled WGS sequence"/>
</dbReference>
<dbReference type="EMBL" id="BA000059">
    <property type="protein sequence ID" value="BAO05208.1"/>
    <property type="molecule type" value="Genomic_DNA"/>
</dbReference>
<organism evidence="2">
    <name type="scientific">Clostridium botulinum B str. Osaka05</name>
    <dbReference type="NCBI Taxonomy" id="1407017"/>
    <lineage>
        <taxon>Bacteria</taxon>
        <taxon>Bacillati</taxon>
        <taxon>Bacillota</taxon>
        <taxon>Clostridia</taxon>
        <taxon>Eubacteriales</taxon>
        <taxon>Clostridiaceae</taxon>
        <taxon>Clostridium</taxon>
    </lineage>
</organism>
<gene>
    <name evidence="2" type="ORF">CBO05P2_183</name>
</gene>
<accession>A0A060N977</accession>
<evidence type="ECO:0000256" key="1">
    <source>
        <dbReference type="SAM" id="Phobius"/>
    </source>
</evidence>
<protein>
    <submittedName>
        <fullName evidence="2">Uncharacterized protein</fullName>
    </submittedName>
</protein>
<reference evidence="2" key="1">
    <citation type="submission" date="2013-10" db="EMBL/GenBank/DDBJ databases">
        <title>Draft genome sequence of Clostridium botulinum type B strain Osaka05.</title>
        <authorList>
            <person name="Sakaguchi Y."/>
            <person name="Hosomi K."/>
            <person name="Uchiyama J."/>
            <person name="Ogura Y."/>
            <person name="Sakaguchi M."/>
            <person name="Kohda T."/>
            <person name="Mukamoto M."/>
            <person name="Misawa N."/>
            <person name="Matsuzaki S."/>
            <person name="Hayashi T."/>
            <person name="Kozaki S."/>
        </authorList>
    </citation>
    <scope>NUCLEOTIDE SEQUENCE</scope>
    <source>
        <strain evidence="2">Osaka05</strain>
    </source>
</reference>
<name>A0A060N977_CLOBO</name>
<keyword evidence="1" id="KW-0812">Transmembrane</keyword>
<evidence type="ECO:0000313" key="2">
    <source>
        <dbReference type="EMBL" id="BAO05208.1"/>
    </source>
</evidence>
<feature type="transmembrane region" description="Helical" evidence="1">
    <location>
        <begin position="6"/>
        <end position="32"/>
    </location>
</feature>
<keyword evidence="1" id="KW-0472">Membrane</keyword>
<proteinExistence type="predicted"/>
<keyword evidence="1" id="KW-1133">Transmembrane helix</keyword>